<name>A0A1L7W5G9_FUSPR</name>
<dbReference type="EMBL" id="FJOF01000012">
    <property type="protein sequence ID" value="CZR47870.1"/>
    <property type="molecule type" value="Genomic_DNA"/>
</dbReference>
<dbReference type="RefSeq" id="XP_031088403.1">
    <property type="nucleotide sequence ID" value="XM_031223000.1"/>
</dbReference>
<organism evidence="1 2">
    <name type="scientific">Fusarium proliferatum (strain ET1)</name>
    <name type="common">Orchid endophyte fungus</name>
    <dbReference type="NCBI Taxonomy" id="1227346"/>
    <lineage>
        <taxon>Eukaryota</taxon>
        <taxon>Fungi</taxon>
        <taxon>Dikarya</taxon>
        <taxon>Ascomycota</taxon>
        <taxon>Pezizomycotina</taxon>
        <taxon>Sordariomycetes</taxon>
        <taxon>Hypocreomycetidae</taxon>
        <taxon>Hypocreales</taxon>
        <taxon>Nectriaceae</taxon>
        <taxon>Fusarium</taxon>
        <taxon>Fusarium fujikuroi species complex</taxon>
    </lineage>
</organism>
<keyword evidence="2" id="KW-1185">Reference proteome</keyword>
<dbReference type="AlphaFoldDB" id="A0A1L7W5G9"/>
<dbReference type="GeneID" id="42058400"/>
<evidence type="ECO:0000313" key="1">
    <source>
        <dbReference type="EMBL" id="CZR47870.1"/>
    </source>
</evidence>
<dbReference type="Proteomes" id="UP000183971">
    <property type="component" value="Unassembled WGS sequence"/>
</dbReference>
<sequence length="173" mass="18823">MSSLIVLTKSGGIVTGRCGRTINATVPIDFSNVMIHGDSARLPLQGNYIKGGPSLVPVTRWNFTVGNATYAIQPDPVFSGGPSCMTDVDSVNDRISIYCTDLYWDYDDVIDETIESGCISDLPPARSGQKEDYYPKNIKKPKVDPHIFLPIGFGGVGAWTYFTRRRPSLDGAG</sequence>
<evidence type="ECO:0000313" key="2">
    <source>
        <dbReference type="Proteomes" id="UP000183971"/>
    </source>
</evidence>
<dbReference type="VEuPathDB" id="FungiDB:FPRO_13537"/>
<protein>
    <submittedName>
        <fullName evidence="1">Uncharacterized protein</fullName>
    </submittedName>
</protein>
<reference evidence="2" key="1">
    <citation type="journal article" date="2016" name="Genome Biol. Evol.">
        <title>Comparative 'omics' of the Fusarium fujikuroi species complex highlights differences in genetic potential and metabolite synthesis.</title>
        <authorList>
            <person name="Niehaus E.-M."/>
            <person name="Muensterkoetter M."/>
            <person name="Proctor R.H."/>
            <person name="Brown D.W."/>
            <person name="Sharon A."/>
            <person name="Idan Y."/>
            <person name="Oren-Young L."/>
            <person name="Sieber C.M."/>
            <person name="Novak O."/>
            <person name="Pencik A."/>
            <person name="Tarkowska D."/>
            <person name="Hromadova K."/>
            <person name="Freeman S."/>
            <person name="Maymon M."/>
            <person name="Elazar M."/>
            <person name="Youssef S.A."/>
            <person name="El-Shabrawy E.S.M."/>
            <person name="Shalaby A.B.A."/>
            <person name="Houterman P."/>
            <person name="Brock N.L."/>
            <person name="Burkhardt I."/>
            <person name="Tsavkelova E.A."/>
            <person name="Dickschat J.S."/>
            <person name="Galuszka P."/>
            <person name="Gueldener U."/>
            <person name="Tudzynski B."/>
        </authorList>
    </citation>
    <scope>NUCLEOTIDE SEQUENCE [LARGE SCALE GENOMIC DNA]</scope>
    <source>
        <strain evidence="2">ET1</strain>
    </source>
</reference>
<gene>
    <name evidence="1" type="ORF">FPRO_13537</name>
</gene>
<proteinExistence type="predicted"/>
<comment type="caution">
    <text evidence="1">The sequence shown here is derived from an EMBL/GenBank/DDBJ whole genome shotgun (WGS) entry which is preliminary data.</text>
</comment>
<accession>A0A1L7W5G9</accession>